<keyword evidence="2" id="KW-0805">Transcription regulation</keyword>
<evidence type="ECO:0000256" key="1">
    <source>
        <dbReference type="ARBA" id="ARBA00010641"/>
    </source>
</evidence>
<dbReference type="InterPro" id="IPR039425">
    <property type="entry name" value="RNA_pol_sigma-70-like"/>
</dbReference>
<name>A0A1T5A603_9SPHI</name>
<dbReference type="GO" id="GO:0006352">
    <property type="term" value="P:DNA-templated transcription initiation"/>
    <property type="evidence" value="ECO:0007669"/>
    <property type="project" value="InterPro"/>
</dbReference>
<evidence type="ECO:0000256" key="4">
    <source>
        <dbReference type="ARBA" id="ARBA00023163"/>
    </source>
</evidence>
<keyword evidence="8" id="KW-1185">Reference proteome</keyword>
<proteinExistence type="inferred from homology"/>
<evidence type="ECO:0000259" key="5">
    <source>
        <dbReference type="Pfam" id="PF04542"/>
    </source>
</evidence>
<dbReference type="InterPro" id="IPR014284">
    <property type="entry name" value="RNA_pol_sigma-70_dom"/>
</dbReference>
<organism evidence="7 8">
    <name type="scientific">Parapedobacter luteus</name>
    <dbReference type="NCBI Taxonomy" id="623280"/>
    <lineage>
        <taxon>Bacteria</taxon>
        <taxon>Pseudomonadati</taxon>
        <taxon>Bacteroidota</taxon>
        <taxon>Sphingobacteriia</taxon>
        <taxon>Sphingobacteriales</taxon>
        <taxon>Sphingobacteriaceae</taxon>
        <taxon>Parapedobacter</taxon>
    </lineage>
</organism>
<dbReference type="InterPro" id="IPR036388">
    <property type="entry name" value="WH-like_DNA-bd_sf"/>
</dbReference>
<dbReference type="InterPro" id="IPR007627">
    <property type="entry name" value="RNA_pol_sigma70_r2"/>
</dbReference>
<evidence type="ECO:0000313" key="8">
    <source>
        <dbReference type="Proteomes" id="UP000190541"/>
    </source>
</evidence>
<protein>
    <submittedName>
        <fullName evidence="7">RNA polymerase sigma-70 factor, ECF subfamily</fullName>
    </submittedName>
</protein>
<evidence type="ECO:0000256" key="3">
    <source>
        <dbReference type="ARBA" id="ARBA00023082"/>
    </source>
</evidence>
<dbReference type="GO" id="GO:0003677">
    <property type="term" value="F:DNA binding"/>
    <property type="evidence" value="ECO:0007669"/>
    <property type="project" value="InterPro"/>
</dbReference>
<keyword evidence="4" id="KW-0804">Transcription</keyword>
<reference evidence="7 8" key="1">
    <citation type="submission" date="2017-02" db="EMBL/GenBank/DDBJ databases">
        <authorList>
            <person name="Peterson S.W."/>
        </authorList>
    </citation>
    <scope>NUCLEOTIDE SEQUENCE [LARGE SCALE GENOMIC DNA]</scope>
    <source>
        <strain evidence="7 8">DSM 22899</strain>
    </source>
</reference>
<dbReference type="InterPro" id="IPR013249">
    <property type="entry name" value="RNA_pol_sigma70_r4_t2"/>
</dbReference>
<dbReference type="SUPFAM" id="SSF88946">
    <property type="entry name" value="Sigma2 domain of RNA polymerase sigma factors"/>
    <property type="match status" value="1"/>
</dbReference>
<gene>
    <name evidence="7" type="ORF">SAMN05660226_00626</name>
</gene>
<accession>A0A1T5A603</accession>
<dbReference type="InterPro" id="IPR014327">
    <property type="entry name" value="RNA_pol_sigma70_bacteroid"/>
</dbReference>
<feature type="domain" description="RNA polymerase sigma factor 70 region 4 type 2" evidence="6">
    <location>
        <begin position="112"/>
        <end position="162"/>
    </location>
</feature>
<evidence type="ECO:0000259" key="6">
    <source>
        <dbReference type="Pfam" id="PF08281"/>
    </source>
</evidence>
<sequence>MAANLYIDSSQLAVLFKNYHRALLYFARSMVHEQQIAEEIVSDSFVKLWQRRDAFDGTDKIKAFLYIATKNACLNYVQSAHVRRDMDPEAIHLLESTEPETYVRIVRAELMQQIYAEMVKLPEKQREVFRLTYIEELTTDEICERLHMTPTAVFANRSRAVDTLRRIFKDKELWLCLFLLHELLRNSP</sequence>
<dbReference type="Gene3D" id="1.10.10.10">
    <property type="entry name" value="Winged helix-like DNA-binding domain superfamily/Winged helix DNA-binding domain"/>
    <property type="match status" value="1"/>
</dbReference>
<dbReference type="NCBIfam" id="TIGR02985">
    <property type="entry name" value="Sig70_bacteroi1"/>
    <property type="match status" value="1"/>
</dbReference>
<dbReference type="SUPFAM" id="SSF88659">
    <property type="entry name" value="Sigma3 and sigma4 domains of RNA polymerase sigma factors"/>
    <property type="match status" value="1"/>
</dbReference>
<dbReference type="EMBL" id="FUYS01000001">
    <property type="protein sequence ID" value="SKB30411.1"/>
    <property type="molecule type" value="Genomic_DNA"/>
</dbReference>
<dbReference type="STRING" id="623280.SAMN05660226_00626"/>
<dbReference type="NCBIfam" id="TIGR02937">
    <property type="entry name" value="sigma70-ECF"/>
    <property type="match status" value="1"/>
</dbReference>
<comment type="similarity">
    <text evidence="1">Belongs to the sigma-70 factor family. ECF subfamily.</text>
</comment>
<dbReference type="GO" id="GO:0016987">
    <property type="term" value="F:sigma factor activity"/>
    <property type="evidence" value="ECO:0007669"/>
    <property type="project" value="UniProtKB-KW"/>
</dbReference>
<evidence type="ECO:0000313" key="7">
    <source>
        <dbReference type="EMBL" id="SKB30411.1"/>
    </source>
</evidence>
<dbReference type="Gene3D" id="1.10.1740.10">
    <property type="match status" value="1"/>
</dbReference>
<feature type="domain" description="RNA polymerase sigma-70 region 2" evidence="5">
    <location>
        <begin position="15"/>
        <end position="79"/>
    </location>
</feature>
<dbReference type="InterPro" id="IPR013324">
    <property type="entry name" value="RNA_pol_sigma_r3/r4-like"/>
</dbReference>
<dbReference type="Pfam" id="PF08281">
    <property type="entry name" value="Sigma70_r4_2"/>
    <property type="match status" value="1"/>
</dbReference>
<dbReference type="Proteomes" id="UP000190541">
    <property type="component" value="Unassembled WGS sequence"/>
</dbReference>
<keyword evidence="3" id="KW-0731">Sigma factor</keyword>
<dbReference type="OrthoDB" id="656273at2"/>
<dbReference type="PANTHER" id="PTHR43133:SF46">
    <property type="entry name" value="RNA POLYMERASE SIGMA-70 FACTOR ECF SUBFAMILY"/>
    <property type="match status" value="1"/>
</dbReference>
<dbReference type="RefSeq" id="WP_079715337.1">
    <property type="nucleotide sequence ID" value="NZ_FUYS01000001.1"/>
</dbReference>
<dbReference type="InterPro" id="IPR013325">
    <property type="entry name" value="RNA_pol_sigma_r2"/>
</dbReference>
<dbReference type="AlphaFoldDB" id="A0A1T5A603"/>
<dbReference type="PANTHER" id="PTHR43133">
    <property type="entry name" value="RNA POLYMERASE ECF-TYPE SIGMA FACTO"/>
    <property type="match status" value="1"/>
</dbReference>
<dbReference type="Pfam" id="PF04542">
    <property type="entry name" value="Sigma70_r2"/>
    <property type="match status" value="1"/>
</dbReference>
<evidence type="ECO:0000256" key="2">
    <source>
        <dbReference type="ARBA" id="ARBA00023015"/>
    </source>
</evidence>